<reference evidence="2 3" key="1">
    <citation type="submission" date="2018-09" db="EMBL/GenBank/DDBJ databases">
        <authorList>
            <person name="Postec A."/>
        </authorList>
    </citation>
    <scope>NUCLEOTIDE SEQUENCE [LARGE SCALE GENOMIC DNA]</scope>
    <source>
        <strain evidence="2">70B-A</strain>
    </source>
</reference>
<dbReference type="OrthoDB" id="9808890at2"/>
<dbReference type="RefSeq" id="WP_125137313.1">
    <property type="nucleotide sequence ID" value="NZ_LR130778.1"/>
</dbReference>
<gene>
    <name evidence="2" type="ORF">PATL70BA_2240</name>
</gene>
<sequence>MNITDKRNIVKSFVLIMVFLFLSGCRPIEGLEPNDGLSEPKDGPVVIEEAPVEEPEMIPEPEKTDILHVQIIADVLNVRESASINSTIVDKVQENAIFEVLEEAMDDEDQIWYKIKTEKDVLGWIFGAYCVSVEEEDLPVTTDE</sequence>
<evidence type="ECO:0000313" key="2">
    <source>
        <dbReference type="EMBL" id="VDN48132.1"/>
    </source>
</evidence>
<accession>A0A3P7S059</accession>
<proteinExistence type="predicted"/>
<dbReference type="Pfam" id="PF08239">
    <property type="entry name" value="SH3_3"/>
    <property type="match status" value="1"/>
</dbReference>
<dbReference type="EMBL" id="LR130778">
    <property type="protein sequence ID" value="VDN48132.1"/>
    <property type="molecule type" value="Genomic_DNA"/>
</dbReference>
<feature type="domain" description="SH3b" evidence="1">
    <location>
        <begin position="74"/>
        <end position="129"/>
    </location>
</feature>
<evidence type="ECO:0000259" key="1">
    <source>
        <dbReference type="Pfam" id="PF08239"/>
    </source>
</evidence>
<dbReference type="PROSITE" id="PS51257">
    <property type="entry name" value="PROKAR_LIPOPROTEIN"/>
    <property type="match status" value="1"/>
</dbReference>
<dbReference type="Gene3D" id="2.30.30.40">
    <property type="entry name" value="SH3 Domains"/>
    <property type="match status" value="1"/>
</dbReference>
<protein>
    <recommendedName>
        <fullName evidence="1">SH3b domain-containing protein</fullName>
    </recommendedName>
</protein>
<evidence type="ECO:0000313" key="3">
    <source>
        <dbReference type="Proteomes" id="UP000279029"/>
    </source>
</evidence>
<organism evidence="2 3">
    <name type="scientific">Petrocella atlantisensis</name>
    <dbReference type="NCBI Taxonomy" id="2173034"/>
    <lineage>
        <taxon>Bacteria</taxon>
        <taxon>Bacillati</taxon>
        <taxon>Bacillota</taxon>
        <taxon>Clostridia</taxon>
        <taxon>Lachnospirales</taxon>
        <taxon>Vallitaleaceae</taxon>
        <taxon>Petrocella</taxon>
    </lineage>
</organism>
<dbReference type="InterPro" id="IPR003646">
    <property type="entry name" value="SH3-like_bac-type"/>
</dbReference>
<dbReference type="KEGG" id="cbar:PATL70BA_2240"/>
<dbReference type="AlphaFoldDB" id="A0A3P7S059"/>
<keyword evidence="3" id="KW-1185">Reference proteome</keyword>
<name>A0A3P7S059_9FIRM</name>
<dbReference type="Proteomes" id="UP000279029">
    <property type="component" value="Chromosome"/>
</dbReference>